<evidence type="ECO:0000313" key="2">
    <source>
        <dbReference type="Proteomes" id="UP000222079"/>
    </source>
</evidence>
<accession>A0A173GF30</accession>
<organism evidence="1 2">
    <name type="scientific">Erwinia phage vB_EamM_RAY</name>
    <dbReference type="NCBI Taxonomy" id="1815987"/>
    <lineage>
        <taxon>Viruses</taxon>
        <taxon>Duplodnaviria</taxon>
        <taxon>Heunggongvirae</taxon>
        <taxon>Uroviricota</taxon>
        <taxon>Caudoviricetes</taxon>
        <taxon>Chimalliviridae</taxon>
        <taxon>Agricanvirus</taxon>
        <taxon>Agricanvirus ray</taxon>
    </lineage>
</organism>
<reference evidence="1 2" key="1">
    <citation type="submission" date="2016-03" db="EMBL/GenBank/DDBJ databases">
        <authorList>
            <person name="Sharma R."/>
            <person name="Esplin I.N.D."/>
            <person name="Berg J.A."/>
            <person name="Jensen G.L."/>
            <person name="Keele B.R."/>
            <person name="Ward M.E.H."/>
            <person name="Breakwell D.P."/>
            <person name="Hope S."/>
            <person name="Grose J.H."/>
        </authorList>
    </citation>
    <scope>NUCLEOTIDE SEQUENCE [LARGE SCALE GENOMIC DNA]</scope>
</reference>
<protein>
    <submittedName>
        <fullName evidence="1">Uncharacterized protein</fullName>
    </submittedName>
</protein>
<gene>
    <name evidence="1" type="ORF">RAY_278</name>
</gene>
<dbReference type="EMBL" id="KU886224">
    <property type="protein sequence ID" value="ANH52058.1"/>
    <property type="molecule type" value="Genomic_DNA"/>
</dbReference>
<sequence length="236" mass="26899">MLHENFEALVANIANQINQLEPEDLPSLILTKSEVYINDKRHDRTRLLLNLFTPQPGHTHDVTFDQELQDAFAHNNLEFIKVGEGIAYGLLRTSIVNNEPAVFWIHADVSDDASLLKQAWDIITDLKKNAGYPQAFNIDVLDVSWHALSWAQLLGTLLDRTDPTRRFRLATNPDYDFVLSQKAITYYQETLSKRPMAPVAYLDDTNLFNGGDFNDSDRNWAIAPNDSTRPIVKVYV</sequence>
<dbReference type="Proteomes" id="UP000222079">
    <property type="component" value="Segment"/>
</dbReference>
<proteinExistence type="predicted"/>
<evidence type="ECO:0000313" key="1">
    <source>
        <dbReference type="EMBL" id="ANH52058.1"/>
    </source>
</evidence>
<name>A0A173GF30_9CAUD</name>
<keyword evidence="2" id="KW-1185">Reference proteome</keyword>